<evidence type="ECO:0000313" key="3">
    <source>
        <dbReference type="Proteomes" id="UP000682733"/>
    </source>
</evidence>
<protein>
    <submittedName>
        <fullName evidence="2">Uncharacterized protein</fullName>
    </submittedName>
</protein>
<proteinExistence type="predicted"/>
<dbReference type="AlphaFoldDB" id="A0A8S2YA54"/>
<organism evidence="2 3">
    <name type="scientific">Didymodactylos carnosus</name>
    <dbReference type="NCBI Taxonomy" id="1234261"/>
    <lineage>
        <taxon>Eukaryota</taxon>
        <taxon>Metazoa</taxon>
        <taxon>Spiralia</taxon>
        <taxon>Gnathifera</taxon>
        <taxon>Rotifera</taxon>
        <taxon>Eurotatoria</taxon>
        <taxon>Bdelloidea</taxon>
        <taxon>Philodinida</taxon>
        <taxon>Philodinidae</taxon>
        <taxon>Didymodactylos</taxon>
    </lineage>
</organism>
<feature type="non-terminal residue" evidence="2">
    <location>
        <position position="94"/>
    </location>
</feature>
<reference evidence="2" key="1">
    <citation type="submission" date="2021-02" db="EMBL/GenBank/DDBJ databases">
        <authorList>
            <person name="Nowell W R."/>
        </authorList>
    </citation>
    <scope>NUCLEOTIDE SEQUENCE</scope>
</reference>
<dbReference type="Proteomes" id="UP000677228">
    <property type="component" value="Unassembled WGS sequence"/>
</dbReference>
<feature type="non-terminal residue" evidence="2">
    <location>
        <position position="1"/>
    </location>
</feature>
<dbReference type="EMBL" id="CAJNOK010074498">
    <property type="protein sequence ID" value="CAF1670842.1"/>
    <property type="molecule type" value="Genomic_DNA"/>
</dbReference>
<gene>
    <name evidence="1" type="ORF">OVA965_LOCUS45716</name>
    <name evidence="2" type="ORF">TMI583_LOCUS49471</name>
</gene>
<evidence type="ECO:0000313" key="2">
    <source>
        <dbReference type="EMBL" id="CAF4544898.1"/>
    </source>
</evidence>
<dbReference type="Proteomes" id="UP000682733">
    <property type="component" value="Unassembled WGS sequence"/>
</dbReference>
<name>A0A8S2YA54_9BILA</name>
<comment type="caution">
    <text evidence="2">The sequence shown here is derived from an EMBL/GenBank/DDBJ whole genome shotgun (WGS) entry which is preliminary data.</text>
</comment>
<dbReference type="EMBL" id="CAJOBA010108162">
    <property type="protein sequence ID" value="CAF4544898.1"/>
    <property type="molecule type" value="Genomic_DNA"/>
</dbReference>
<sequence>DVNDRIMIDHRIERGLIPFLRLCDRHHLNTPLSLLKVSIGEILAEEIEHEKSPSIVIPIITSLKNSSYLQRNQFDELIQDLILNTEIFNKDFCQ</sequence>
<accession>A0A8S2YA54</accession>
<evidence type="ECO:0000313" key="1">
    <source>
        <dbReference type="EMBL" id="CAF1670842.1"/>
    </source>
</evidence>